<reference evidence="2 3" key="1">
    <citation type="submission" date="2018-09" db="EMBL/GenBank/DDBJ databases">
        <authorList>
            <person name="Zhu H."/>
        </authorList>
    </citation>
    <scope>NUCLEOTIDE SEQUENCE [LARGE SCALE GENOMIC DNA]</scope>
    <source>
        <strain evidence="2 3">K1W22B-8</strain>
    </source>
</reference>
<proteinExistence type="predicted"/>
<sequence length="202" mass="21414">MVISIMHAPGTAYYLDAPQSYYLEGHKSAGYWIGFGQTAEALGLRTGDPVKAEAFERVFRGHHPETDEALIRPYEGRREAEDATHAAPKSVSILRGLGSPEIVAEIDAAQAAAVQASLDQVFNRHAVSRRGKQGQGAPDPASLIVAVFPHADARPTDEAIGDPHLHSHAVIMNLSRAATVHGARSTAECSTIFSGKPAASTA</sequence>
<evidence type="ECO:0000313" key="3">
    <source>
        <dbReference type="Proteomes" id="UP000284605"/>
    </source>
</evidence>
<keyword evidence="3" id="KW-1185">Reference proteome</keyword>
<accession>A0A418W8T3</accession>
<dbReference type="InterPro" id="IPR014862">
    <property type="entry name" value="TrwC"/>
</dbReference>
<feature type="domain" description="TrwC relaxase" evidence="1">
    <location>
        <begin position="10"/>
        <end position="185"/>
    </location>
</feature>
<name>A0A418W8T3_9PROT</name>
<evidence type="ECO:0000313" key="2">
    <source>
        <dbReference type="EMBL" id="RJF86431.1"/>
    </source>
</evidence>
<protein>
    <recommendedName>
        <fullName evidence="1">TrwC relaxase domain-containing protein</fullName>
    </recommendedName>
</protein>
<dbReference type="OrthoDB" id="1826980at2"/>
<comment type="caution">
    <text evidence="2">The sequence shown here is derived from an EMBL/GenBank/DDBJ whole genome shotgun (WGS) entry which is preliminary data.</text>
</comment>
<dbReference type="SUPFAM" id="SSF55464">
    <property type="entry name" value="Origin of replication-binding domain, RBD-like"/>
    <property type="match status" value="1"/>
</dbReference>
<dbReference type="Proteomes" id="UP000284605">
    <property type="component" value="Unassembled WGS sequence"/>
</dbReference>
<evidence type="ECO:0000259" key="1">
    <source>
        <dbReference type="Pfam" id="PF08751"/>
    </source>
</evidence>
<dbReference type="Pfam" id="PF08751">
    <property type="entry name" value="TrwC"/>
    <property type="match status" value="1"/>
</dbReference>
<dbReference type="AlphaFoldDB" id="A0A418W8T3"/>
<dbReference type="EMBL" id="QYUK01000011">
    <property type="protein sequence ID" value="RJF86431.1"/>
    <property type="molecule type" value="Genomic_DNA"/>
</dbReference>
<organism evidence="2 3">
    <name type="scientific">Oleomonas cavernae</name>
    <dbReference type="NCBI Taxonomy" id="2320859"/>
    <lineage>
        <taxon>Bacteria</taxon>
        <taxon>Pseudomonadati</taxon>
        <taxon>Pseudomonadota</taxon>
        <taxon>Alphaproteobacteria</taxon>
        <taxon>Acetobacterales</taxon>
        <taxon>Acetobacteraceae</taxon>
        <taxon>Oleomonas</taxon>
    </lineage>
</organism>
<dbReference type="NCBIfam" id="NF041492">
    <property type="entry name" value="MobF"/>
    <property type="match status" value="1"/>
</dbReference>
<gene>
    <name evidence="2" type="ORF">D3874_04815</name>
</gene>